<keyword evidence="7" id="KW-1185">Reference proteome</keyword>
<dbReference type="GO" id="GO:0005524">
    <property type="term" value="F:ATP binding"/>
    <property type="evidence" value="ECO:0007669"/>
    <property type="project" value="UniProtKB-KW"/>
</dbReference>
<dbReference type="Gene3D" id="3.40.50.300">
    <property type="entry name" value="P-loop containing nucleotide triphosphate hydrolases"/>
    <property type="match status" value="1"/>
</dbReference>
<gene>
    <name evidence="6" type="ORF">C7438_1628</name>
</gene>
<dbReference type="RefSeq" id="WP_121444865.1">
    <property type="nucleotide sequence ID" value="NZ_RBIJ01000006.1"/>
</dbReference>
<dbReference type="PROSITE" id="PS50893">
    <property type="entry name" value="ABC_TRANSPORTER_2"/>
    <property type="match status" value="1"/>
</dbReference>
<dbReference type="OrthoDB" id="9799337at2"/>
<dbReference type="FunFam" id="3.40.50.300:FF:000134">
    <property type="entry name" value="Iron-enterobactin ABC transporter ATP-binding protein"/>
    <property type="match status" value="1"/>
</dbReference>
<dbReference type="CDD" id="cd03214">
    <property type="entry name" value="ABC_Iron-Siderophores_B12_Hemin"/>
    <property type="match status" value="1"/>
</dbReference>
<reference evidence="6 7" key="1">
    <citation type="submission" date="2018-10" db="EMBL/GenBank/DDBJ databases">
        <title>Genomic Encyclopedia of Type Strains, Phase IV (KMG-IV): sequencing the most valuable type-strain genomes for metagenomic binning, comparative biology and taxonomic classification.</title>
        <authorList>
            <person name="Goeker M."/>
        </authorList>
    </citation>
    <scope>NUCLEOTIDE SEQUENCE [LARGE SCALE GENOMIC DNA]</scope>
    <source>
        <strain evidence="6 7">DSM 22653</strain>
    </source>
</reference>
<keyword evidence="1" id="KW-0813">Transport</keyword>
<evidence type="ECO:0000256" key="3">
    <source>
        <dbReference type="ARBA" id="ARBA00022840"/>
    </source>
</evidence>
<dbReference type="AlphaFoldDB" id="A0A660KUR7"/>
<dbReference type="InterPro" id="IPR003593">
    <property type="entry name" value="AAA+_ATPase"/>
</dbReference>
<comment type="caution">
    <text evidence="6">The sequence shown here is derived from an EMBL/GenBank/DDBJ whole genome shotgun (WGS) entry which is preliminary data.</text>
</comment>
<dbReference type="SMART" id="SM00382">
    <property type="entry name" value="AAA"/>
    <property type="match status" value="1"/>
</dbReference>
<dbReference type="EMBL" id="RBIJ01000006">
    <property type="protein sequence ID" value="RKQ83598.1"/>
    <property type="molecule type" value="Genomic_DNA"/>
</dbReference>
<feature type="domain" description="ABC transporter" evidence="5">
    <location>
        <begin position="4"/>
        <end position="240"/>
    </location>
</feature>
<evidence type="ECO:0000256" key="4">
    <source>
        <dbReference type="ARBA" id="ARBA00022967"/>
    </source>
</evidence>
<accession>A0A660KUR7</accession>
<evidence type="ECO:0000256" key="2">
    <source>
        <dbReference type="ARBA" id="ARBA00022741"/>
    </source>
</evidence>
<evidence type="ECO:0000259" key="5">
    <source>
        <dbReference type="PROSITE" id="PS50893"/>
    </source>
</evidence>
<keyword evidence="3 6" id="KW-0067">ATP-binding</keyword>
<dbReference type="PANTHER" id="PTHR42794">
    <property type="entry name" value="HEMIN IMPORT ATP-BINDING PROTEIN HMUV"/>
    <property type="match status" value="1"/>
</dbReference>
<protein>
    <submittedName>
        <fullName evidence="6">Iron complex transport system ATP-binding protein</fullName>
    </submittedName>
</protein>
<evidence type="ECO:0000313" key="7">
    <source>
        <dbReference type="Proteomes" id="UP000267019"/>
    </source>
</evidence>
<keyword evidence="2" id="KW-0547">Nucleotide-binding</keyword>
<keyword evidence="4" id="KW-1278">Translocase</keyword>
<organism evidence="6 7">
    <name type="scientific">Brockia lithotrophica</name>
    <dbReference type="NCBI Taxonomy" id="933949"/>
    <lineage>
        <taxon>Bacteria</taxon>
        <taxon>Bacillati</taxon>
        <taxon>Bacillota</taxon>
        <taxon>Bacilli</taxon>
        <taxon>Bacillales</taxon>
        <taxon>Bacillales Family X. Incertae Sedis</taxon>
        <taxon>Brockia</taxon>
    </lineage>
</organism>
<dbReference type="GO" id="GO:0016887">
    <property type="term" value="F:ATP hydrolysis activity"/>
    <property type="evidence" value="ECO:0007669"/>
    <property type="project" value="InterPro"/>
</dbReference>
<evidence type="ECO:0000256" key="1">
    <source>
        <dbReference type="ARBA" id="ARBA00022448"/>
    </source>
</evidence>
<evidence type="ECO:0000313" key="6">
    <source>
        <dbReference type="EMBL" id="RKQ83598.1"/>
    </source>
</evidence>
<sequence>MCEDRVLEVEGLAFARGTFALEGITFCVGPGEIVALVGSNGSGKSTLLRLVAGFLRPRAGSVRLFGRPREEYRGRELARLLAFLPQEVPSRLPLSVAELVQSGRYPYRGLLAPPRLDEVAREALEVTGTWDLRHRNVGELSGGERQRVYLAMALAQRPRLFLLDEPTTFLDLAHQVEFLDLLERLARREGFSVLLVLHDLSLAARVADRFLVLARGRLVADGPPTEVLTEELLRDAFGLVAVVRIVEGVPVVVPRRKSFLGSERDVSELRA</sequence>
<dbReference type="SUPFAM" id="SSF52540">
    <property type="entry name" value="P-loop containing nucleoside triphosphate hydrolases"/>
    <property type="match status" value="1"/>
</dbReference>
<dbReference type="PANTHER" id="PTHR42794:SF1">
    <property type="entry name" value="HEMIN IMPORT ATP-BINDING PROTEIN HMUV"/>
    <property type="match status" value="1"/>
</dbReference>
<dbReference type="InterPro" id="IPR003439">
    <property type="entry name" value="ABC_transporter-like_ATP-bd"/>
</dbReference>
<name>A0A660KUR7_9BACL</name>
<dbReference type="Pfam" id="PF00005">
    <property type="entry name" value="ABC_tran"/>
    <property type="match status" value="1"/>
</dbReference>
<dbReference type="InterPro" id="IPR027417">
    <property type="entry name" value="P-loop_NTPase"/>
</dbReference>
<dbReference type="Proteomes" id="UP000267019">
    <property type="component" value="Unassembled WGS sequence"/>
</dbReference>
<proteinExistence type="predicted"/>